<evidence type="ECO:0000313" key="2">
    <source>
        <dbReference type="EMBL" id="KAL3858609.1"/>
    </source>
</evidence>
<dbReference type="EMBL" id="JBJQND010000012">
    <property type="protein sequence ID" value="KAL3858609.1"/>
    <property type="molecule type" value="Genomic_DNA"/>
</dbReference>
<reference evidence="2 3" key="1">
    <citation type="submission" date="2024-11" db="EMBL/GenBank/DDBJ databases">
        <title>Chromosome-level genome assembly of the freshwater bivalve Anodonta woodiana.</title>
        <authorList>
            <person name="Chen X."/>
        </authorList>
    </citation>
    <scope>NUCLEOTIDE SEQUENCE [LARGE SCALE GENOMIC DNA]</scope>
    <source>
        <strain evidence="2">MN2024</strain>
        <tissue evidence="2">Gills</tissue>
    </source>
</reference>
<dbReference type="AlphaFoldDB" id="A0ABD3VAJ9"/>
<protein>
    <submittedName>
        <fullName evidence="2">Uncharacterized protein</fullName>
    </submittedName>
</protein>
<proteinExistence type="predicted"/>
<sequence length="138" mass="15701">QQKGTKGFKTSTPAKTPGPAATLETKLEEPPPTTQKKGKVAQYKKAPSEDQILTLCNQLGTELADNRKKAKWFIEAVSQVGFRTLQTSQPAHRQWHQAVRFLRQTYPDFVREWSVYDFQLVASHIAELHQLPFPKVID</sequence>
<accession>A0ABD3VAJ9</accession>
<evidence type="ECO:0000313" key="3">
    <source>
        <dbReference type="Proteomes" id="UP001634394"/>
    </source>
</evidence>
<organism evidence="2 3">
    <name type="scientific">Sinanodonta woodiana</name>
    <name type="common">Chinese pond mussel</name>
    <name type="synonym">Anodonta woodiana</name>
    <dbReference type="NCBI Taxonomy" id="1069815"/>
    <lineage>
        <taxon>Eukaryota</taxon>
        <taxon>Metazoa</taxon>
        <taxon>Spiralia</taxon>
        <taxon>Lophotrochozoa</taxon>
        <taxon>Mollusca</taxon>
        <taxon>Bivalvia</taxon>
        <taxon>Autobranchia</taxon>
        <taxon>Heteroconchia</taxon>
        <taxon>Palaeoheterodonta</taxon>
        <taxon>Unionida</taxon>
        <taxon>Unionoidea</taxon>
        <taxon>Unionidae</taxon>
        <taxon>Unioninae</taxon>
        <taxon>Sinanodonta</taxon>
    </lineage>
</organism>
<comment type="caution">
    <text evidence="2">The sequence shown here is derived from an EMBL/GenBank/DDBJ whole genome shotgun (WGS) entry which is preliminary data.</text>
</comment>
<dbReference type="Proteomes" id="UP001634394">
    <property type="component" value="Unassembled WGS sequence"/>
</dbReference>
<keyword evidence="3" id="KW-1185">Reference proteome</keyword>
<feature type="region of interest" description="Disordered" evidence="1">
    <location>
        <begin position="1"/>
        <end position="43"/>
    </location>
</feature>
<evidence type="ECO:0000256" key="1">
    <source>
        <dbReference type="SAM" id="MobiDB-lite"/>
    </source>
</evidence>
<name>A0ABD3VAJ9_SINWO</name>
<feature type="compositionally biased region" description="Polar residues" evidence="1">
    <location>
        <begin position="1"/>
        <end position="14"/>
    </location>
</feature>
<gene>
    <name evidence="2" type="ORF">ACJMK2_008880</name>
</gene>
<feature type="non-terminal residue" evidence="2">
    <location>
        <position position="1"/>
    </location>
</feature>